<proteinExistence type="predicted"/>
<comment type="caution">
    <text evidence="1">The sequence shown here is derived from an EMBL/GenBank/DDBJ whole genome shotgun (WGS) entry which is preliminary data.</text>
</comment>
<dbReference type="Proteomes" id="UP000472879">
    <property type="component" value="Unassembled WGS sequence"/>
</dbReference>
<evidence type="ECO:0000313" key="2">
    <source>
        <dbReference type="Proteomes" id="UP000472879"/>
    </source>
</evidence>
<evidence type="ECO:0000313" key="1">
    <source>
        <dbReference type="EMBL" id="MRH09475.1"/>
    </source>
</evidence>
<organism evidence="1 2">
    <name type="scientific">Limosilactobacillus reuteri</name>
    <name type="common">Lactobacillus reuteri</name>
    <dbReference type="NCBI Taxonomy" id="1598"/>
    <lineage>
        <taxon>Bacteria</taxon>
        <taxon>Bacillati</taxon>
        <taxon>Bacillota</taxon>
        <taxon>Bacilli</taxon>
        <taxon>Lactobacillales</taxon>
        <taxon>Lactobacillaceae</taxon>
        <taxon>Limosilactobacillus</taxon>
    </lineage>
</organism>
<dbReference type="Pfam" id="PF18928">
    <property type="entry name" value="DUF5677"/>
    <property type="match status" value="1"/>
</dbReference>
<gene>
    <name evidence="1" type="ORF">GIX81_08460</name>
</gene>
<name>A0A6L5P4T3_LIMRT</name>
<reference evidence="1 2" key="1">
    <citation type="submission" date="2019-11" db="EMBL/GenBank/DDBJ databases">
        <title>Draft genome sequence of 12 host-associated Lactobacillus reuteri rodent strains.</title>
        <authorList>
            <person name="Zhang S."/>
            <person name="Ozcam M."/>
            <person name="Van Pijkeren J.P."/>
        </authorList>
    </citation>
    <scope>NUCLEOTIDE SEQUENCE [LARGE SCALE GENOMIC DNA]</scope>
    <source>
        <strain evidence="1 2">Lr4020</strain>
    </source>
</reference>
<dbReference type="AlphaFoldDB" id="A0A6L5P4T3"/>
<dbReference type="EMBL" id="WJNA01000019">
    <property type="protein sequence ID" value="MRH09475.1"/>
    <property type="molecule type" value="Genomic_DNA"/>
</dbReference>
<dbReference type="InterPro" id="IPR043733">
    <property type="entry name" value="DUF5677"/>
</dbReference>
<accession>A0A6L5P4T3</accession>
<protein>
    <submittedName>
        <fullName evidence="1">Uncharacterized protein</fullName>
    </submittedName>
</protein>
<sequence length="332" mass="38802">MAVLKLNQLSKNNMFVCQNVCHGQIKRSTQWESWVFFDAKGDSMSLEVTINDNEKLIDKLFENNSVFSKQKLTPSDVAIISLYYSALSNAKAITLLAKNGLTNVTDTLLRTFLEQSVYLTYIFQDNTEARAELLFFYEKMNSHTKALNIVKKLADKELAKNMQQRIDNQIKNDPSETSSLEESTEYFKKRYDRLFPRSIPNRNKIKQHWYNAEPDYKNTSFNQLCKNLGIKDLYLGMYAPYSDNTHGVNGITNFKVNHQDNEFNMIIEMYDKSSELTMLESELNLMFIRMASYYKIDGVNSWAKAIYSKIYSNVLLKRNYQRQQLLRKKGLR</sequence>
<dbReference type="RefSeq" id="WP_153705086.1">
    <property type="nucleotide sequence ID" value="NZ_WJNA01000019.1"/>
</dbReference>